<dbReference type="EMBL" id="UGYO01000001">
    <property type="protein sequence ID" value="SUI55511.1"/>
    <property type="molecule type" value="Genomic_DNA"/>
</dbReference>
<dbReference type="EMBL" id="AP024613">
    <property type="protein sequence ID" value="BCV43591.1"/>
    <property type="molecule type" value="Genomic_DNA"/>
</dbReference>
<dbReference type="KEGG" id="salg:BS332_10485"/>
<dbReference type="RefSeq" id="WP_025009366.1">
    <property type="nucleotide sequence ID" value="NZ_AP024609.1"/>
</dbReference>
<evidence type="ECO:0000313" key="2">
    <source>
        <dbReference type="EMBL" id="BCV43591.1"/>
    </source>
</evidence>
<dbReference type="AlphaFoldDB" id="A0A379Z4X2"/>
<dbReference type="Pfam" id="PF11872">
    <property type="entry name" value="DUF3392"/>
    <property type="match status" value="1"/>
</dbReference>
<keyword evidence="1" id="KW-0812">Transmembrane</keyword>
<feature type="transmembrane region" description="Helical" evidence="1">
    <location>
        <begin position="15"/>
        <end position="35"/>
    </location>
</feature>
<accession>A0A379Z4X2</accession>
<dbReference type="GeneID" id="93807666"/>
<gene>
    <name evidence="3" type="ORF">NCTC10738_01013</name>
    <name evidence="2" type="ORF">TUM17379_06090</name>
</gene>
<sequence length="110" mass="12385">MDSVTQLLTQLGSQLYPWLNEIATAMVACVILVFGADFNRFLRRKLGARNFVLRTLIFILVNAFGYGMLIVALSPWLARQLAHLPALWTLLLVSATFIFVGSWAQRNNQS</sequence>
<reference evidence="3 4" key="1">
    <citation type="submission" date="2018-06" db="EMBL/GenBank/DDBJ databases">
        <authorList>
            <consortium name="Pathogen Informatics"/>
            <person name="Doyle S."/>
        </authorList>
    </citation>
    <scope>NUCLEOTIDE SEQUENCE [LARGE SCALE GENOMIC DNA]</scope>
    <source>
        <strain evidence="3 4">NCTC10738</strain>
    </source>
</reference>
<dbReference type="InterPro" id="IPR021813">
    <property type="entry name" value="DUF3392"/>
</dbReference>
<name>A0A379Z4X2_9GAMM</name>
<evidence type="ECO:0000313" key="4">
    <source>
        <dbReference type="Proteomes" id="UP000254069"/>
    </source>
</evidence>
<reference evidence="2" key="2">
    <citation type="submission" date="2021-05" db="EMBL/GenBank/DDBJ databases">
        <title>Molecular characterization for Shewanella algae harboring chromosomal blaOXA-55-like strains isolated from clinical and environment sample.</title>
        <authorList>
            <person name="Ohama Y."/>
            <person name="Aoki K."/>
            <person name="Harada S."/>
            <person name="Moriya K."/>
            <person name="Ishii Y."/>
            <person name="Tateda K."/>
        </authorList>
    </citation>
    <scope>NUCLEOTIDE SEQUENCE</scope>
    <source>
        <strain evidence="2">TUM17379</strain>
    </source>
</reference>
<dbReference type="Proteomes" id="UP000825078">
    <property type="component" value="Chromosome"/>
</dbReference>
<keyword evidence="1" id="KW-1133">Transmembrane helix</keyword>
<dbReference type="Proteomes" id="UP000254069">
    <property type="component" value="Unassembled WGS sequence"/>
</dbReference>
<proteinExistence type="predicted"/>
<feature type="transmembrane region" description="Helical" evidence="1">
    <location>
        <begin position="84"/>
        <end position="104"/>
    </location>
</feature>
<evidence type="ECO:0000256" key="1">
    <source>
        <dbReference type="SAM" id="Phobius"/>
    </source>
</evidence>
<evidence type="ECO:0000313" key="3">
    <source>
        <dbReference type="EMBL" id="SUI55511.1"/>
    </source>
</evidence>
<protein>
    <submittedName>
        <fullName evidence="2">Membrane protein</fullName>
    </submittedName>
    <submittedName>
        <fullName evidence="3">Protein of uncharacterized function (DUF3392)</fullName>
    </submittedName>
</protein>
<organism evidence="3 4">
    <name type="scientific">Shewanella algae</name>
    <dbReference type="NCBI Taxonomy" id="38313"/>
    <lineage>
        <taxon>Bacteria</taxon>
        <taxon>Pseudomonadati</taxon>
        <taxon>Pseudomonadota</taxon>
        <taxon>Gammaproteobacteria</taxon>
        <taxon>Alteromonadales</taxon>
        <taxon>Shewanellaceae</taxon>
        <taxon>Shewanella</taxon>
    </lineage>
</organism>
<feature type="transmembrane region" description="Helical" evidence="1">
    <location>
        <begin position="56"/>
        <end position="78"/>
    </location>
</feature>
<keyword evidence="4" id="KW-1185">Reference proteome</keyword>
<keyword evidence="1" id="KW-0472">Membrane</keyword>